<feature type="transmembrane region" description="Helical" evidence="8">
    <location>
        <begin position="100"/>
        <end position="119"/>
    </location>
</feature>
<keyword evidence="6 8" id="KW-1133">Transmembrane helix</keyword>
<organism evidence="9 10">
    <name type="scientific">Candidatus Dechloromonas phosphorivorans</name>
    <dbReference type="NCBI Taxonomy" id="2899244"/>
    <lineage>
        <taxon>Bacteria</taxon>
        <taxon>Pseudomonadati</taxon>
        <taxon>Pseudomonadota</taxon>
        <taxon>Betaproteobacteria</taxon>
        <taxon>Rhodocyclales</taxon>
        <taxon>Azonexaceae</taxon>
        <taxon>Dechloromonas</taxon>
    </lineage>
</organism>
<evidence type="ECO:0000313" key="9">
    <source>
        <dbReference type="EMBL" id="MBK7416763.1"/>
    </source>
</evidence>
<evidence type="ECO:0000256" key="3">
    <source>
        <dbReference type="ARBA" id="ARBA00022448"/>
    </source>
</evidence>
<dbReference type="AlphaFoldDB" id="A0A935MS56"/>
<evidence type="ECO:0000256" key="6">
    <source>
        <dbReference type="ARBA" id="ARBA00022989"/>
    </source>
</evidence>
<dbReference type="PANTHER" id="PTHR30269:SF32">
    <property type="entry name" value="MEMBRANE TRANSPORTER PROTEIN-RELATED"/>
    <property type="match status" value="1"/>
</dbReference>
<evidence type="ECO:0000256" key="7">
    <source>
        <dbReference type="ARBA" id="ARBA00023136"/>
    </source>
</evidence>
<reference evidence="9 10" key="1">
    <citation type="submission" date="2020-10" db="EMBL/GenBank/DDBJ databases">
        <title>Connecting structure to function with the recovery of over 1000 high-quality activated sludge metagenome-assembled genomes encoding full-length rRNA genes using long-read sequencing.</title>
        <authorList>
            <person name="Singleton C.M."/>
            <person name="Petriglieri F."/>
            <person name="Kristensen J.M."/>
            <person name="Kirkegaard R.H."/>
            <person name="Michaelsen T.Y."/>
            <person name="Andersen M.H."/>
            <person name="Karst S.M."/>
            <person name="Dueholm M.S."/>
            <person name="Nielsen P.H."/>
            <person name="Albertsen M."/>
        </authorList>
    </citation>
    <scope>NUCLEOTIDE SEQUENCE [LARGE SCALE GENOMIC DNA]</scope>
    <source>
        <strain evidence="9">EsbW_18-Q3-R4-48_BATAC.463</strain>
    </source>
</reference>
<evidence type="ECO:0000256" key="4">
    <source>
        <dbReference type="ARBA" id="ARBA00022475"/>
    </source>
</evidence>
<name>A0A935MS56_9RHOO</name>
<feature type="transmembrane region" description="Helical" evidence="8">
    <location>
        <begin position="225"/>
        <end position="242"/>
    </location>
</feature>
<keyword evidence="3" id="KW-0813">Transport</keyword>
<comment type="subcellular location">
    <subcellularLocation>
        <location evidence="1 8">Cell membrane</location>
        <topology evidence="1 8">Multi-pass membrane protein</topology>
    </subcellularLocation>
</comment>
<evidence type="ECO:0000256" key="1">
    <source>
        <dbReference type="ARBA" id="ARBA00004651"/>
    </source>
</evidence>
<comment type="similarity">
    <text evidence="2 8">Belongs to the 4-toluene sulfonate uptake permease (TSUP) (TC 2.A.102) family.</text>
</comment>
<feature type="transmembrane region" description="Helical" evidence="8">
    <location>
        <begin position="196"/>
        <end position="213"/>
    </location>
</feature>
<dbReference type="Pfam" id="PF01925">
    <property type="entry name" value="TauE"/>
    <property type="match status" value="1"/>
</dbReference>
<sequence length="245" mass="26248">MDIQFLVICGAIFIIAGVVKGISGMGLPTVSMALLGLIMPPAEAAMLMLLPSLLTNLAQCSGQYWRSLCLRLWPMWTGLILLAIFSPLADIGGSDKHVRLLLGMVLVAYGLWGIVKPVLPEFGRYVHLAGFFAGVLSGILTAATGVFVIPLVPYLQSLKLAKDELIQALGLSFMLATIALSIRLGSVESAGLKPDLVAQLIALVSACVGLWFGSAVRSHMRPTQFQRALYIILLFLGIVMVVRSL</sequence>
<dbReference type="PANTHER" id="PTHR30269">
    <property type="entry name" value="TRANSMEMBRANE PROTEIN YFCA"/>
    <property type="match status" value="1"/>
</dbReference>
<evidence type="ECO:0000256" key="8">
    <source>
        <dbReference type="RuleBase" id="RU363041"/>
    </source>
</evidence>
<feature type="transmembrane region" description="Helical" evidence="8">
    <location>
        <begin position="37"/>
        <end position="58"/>
    </location>
</feature>
<evidence type="ECO:0000313" key="10">
    <source>
        <dbReference type="Proteomes" id="UP000739411"/>
    </source>
</evidence>
<keyword evidence="4 8" id="KW-1003">Cell membrane</keyword>
<accession>A0A935MS56</accession>
<keyword evidence="7 8" id="KW-0472">Membrane</keyword>
<keyword evidence="5 8" id="KW-0812">Transmembrane</keyword>
<comment type="caution">
    <text evidence="9">The sequence shown here is derived from an EMBL/GenBank/DDBJ whole genome shotgun (WGS) entry which is preliminary data.</text>
</comment>
<dbReference type="Proteomes" id="UP000739411">
    <property type="component" value="Unassembled WGS sequence"/>
</dbReference>
<evidence type="ECO:0000256" key="5">
    <source>
        <dbReference type="ARBA" id="ARBA00022692"/>
    </source>
</evidence>
<feature type="transmembrane region" description="Helical" evidence="8">
    <location>
        <begin position="70"/>
        <end position="88"/>
    </location>
</feature>
<gene>
    <name evidence="9" type="ORF">IPJ38_18325</name>
</gene>
<dbReference type="InterPro" id="IPR002781">
    <property type="entry name" value="TM_pro_TauE-like"/>
</dbReference>
<dbReference type="EMBL" id="JADJMS010000046">
    <property type="protein sequence ID" value="MBK7416763.1"/>
    <property type="molecule type" value="Genomic_DNA"/>
</dbReference>
<dbReference type="InterPro" id="IPR052017">
    <property type="entry name" value="TSUP"/>
</dbReference>
<feature type="transmembrane region" description="Helical" evidence="8">
    <location>
        <begin position="131"/>
        <end position="153"/>
    </location>
</feature>
<feature type="transmembrane region" description="Helical" evidence="8">
    <location>
        <begin position="165"/>
        <end position="184"/>
    </location>
</feature>
<proteinExistence type="inferred from homology"/>
<protein>
    <recommendedName>
        <fullName evidence="8">Probable membrane transporter protein</fullName>
    </recommendedName>
</protein>
<evidence type="ECO:0000256" key="2">
    <source>
        <dbReference type="ARBA" id="ARBA00009142"/>
    </source>
</evidence>
<dbReference type="GO" id="GO:0005886">
    <property type="term" value="C:plasma membrane"/>
    <property type="evidence" value="ECO:0007669"/>
    <property type="project" value="UniProtKB-SubCell"/>
</dbReference>